<dbReference type="Gene3D" id="3.90.20.10">
    <property type="match status" value="1"/>
</dbReference>
<feature type="coiled-coil region" evidence="1">
    <location>
        <begin position="95"/>
        <end position="144"/>
    </location>
</feature>
<accession>A0A1I4TS96</accession>
<keyword evidence="2" id="KW-1133">Transmembrane helix</keyword>
<evidence type="ECO:0000256" key="2">
    <source>
        <dbReference type="SAM" id="Phobius"/>
    </source>
</evidence>
<proteinExistence type="predicted"/>
<evidence type="ECO:0000313" key="3">
    <source>
        <dbReference type="EMBL" id="SFM79413.1"/>
    </source>
</evidence>
<dbReference type="OrthoDB" id="5514007at2"/>
<organism evidence="3 4">
    <name type="scientific">Thermodesulforhabdus norvegica</name>
    <dbReference type="NCBI Taxonomy" id="39841"/>
    <lineage>
        <taxon>Bacteria</taxon>
        <taxon>Pseudomonadati</taxon>
        <taxon>Thermodesulfobacteriota</taxon>
        <taxon>Syntrophobacteria</taxon>
        <taxon>Syntrophobacterales</taxon>
        <taxon>Thermodesulforhabdaceae</taxon>
        <taxon>Thermodesulforhabdus</taxon>
    </lineage>
</organism>
<keyword evidence="2" id="KW-0812">Transmembrane</keyword>
<dbReference type="RefSeq" id="WP_093394669.1">
    <property type="nucleotide sequence ID" value="NZ_FOUU01000004.1"/>
</dbReference>
<protein>
    <recommendedName>
        <fullName evidence="5">DUF1640 domain-containing protein</fullName>
    </recommendedName>
</protein>
<dbReference type="STRING" id="39841.SAMN05660836_01482"/>
<evidence type="ECO:0008006" key="5">
    <source>
        <dbReference type="Google" id="ProtNLM"/>
    </source>
</evidence>
<dbReference type="Proteomes" id="UP000199611">
    <property type="component" value="Unassembled WGS sequence"/>
</dbReference>
<gene>
    <name evidence="3" type="ORF">SAMN05660836_01482</name>
</gene>
<keyword evidence="1" id="KW-0175">Coiled coil</keyword>
<reference evidence="4" key="1">
    <citation type="submission" date="2016-10" db="EMBL/GenBank/DDBJ databases">
        <authorList>
            <person name="Varghese N."/>
            <person name="Submissions S."/>
        </authorList>
    </citation>
    <scope>NUCLEOTIDE SEQUENCE [LARGE SCALE GENOMIC DNA]</scope>
    <source>
        <strain evidence="4">DSM 9990</strain>
    </source>
</reference>
<dbReference type="EMBL" id="FOUU01000004">
    <property type="protein sequence ID" value="SFM79413.1"/>
    <property type="molecule type" value="Genomic_DNA"/>
</dbReference>
<keyword evidence="4" id="KW-1185">Reference proteome</keyword>
<name>A0A1I4TS96_9BACT</name>
<feature type="transmembrane region" description="Helical" evidence="2">
    <location>
        <begin position="158"/>
        <end position="177"/>
    </location>
</feature>
<evidence type="ECO:0000313" key="4">
    <source>
        <dbReference type="Proteomes" id="UP000199611"/>
    </source>
</evidence>
<sequence length="179" mass="21465">MPSQISNNEQFYQKVAELVRKILHEEAENLFAEKIADFVRNNELKAKELSLIERVIRVEEELKSLRVIETERFEVTEKRFEALQRELDARLSALHNEVNARFEAVDKRLEALHREMNTRFEALHREMNARFEATERRFEVLQREMNTRFEAMERRFTMLQWTMGIGFSFLAVLIAVIKF</sequence>
<evidence type="ECO:0000256" key="1">
    <source>
        <dbReference type="SAM" id="Coils"/>
    </source>
</evidence>
<dbReference type="AlphaFoldDB" id="A0A1I4TS96"/>
<keyword evidence="2" id="KW-0472">Membrane</keyword>